<dbReference type="InterPro" id="IPR001818">
    <property type="entry name" value="Pept_M10_metallopeptidase"/>
</dbReference>
<keyword evidence="9" id="KW-0325">Glycoprotein</keyword>
<feature type="binding site" evidence="11">
    <location>
        <position position="216"/>
    </location>
    <ligand>
        <name>Zn(2+)</name>
        <dbReference type="ChEBI" id="CHEBI:29105"/>
        <label>1</label>
    </ligand>
</feature>
<feature type="binding site" evidence="11">
    <location>
        <position position="273"/>
    </location>
    <ligand>
        <name>Zn(2+)</name>
        <dbReference type="ChEBI" id="CHEBI:29105"/>
        <label>2</label>
        <note>catalytic</note>
    </ligand>
</feature>
<organism evidence="15 16">
    <name type="scientific">Salvia divinorum</name>
    <name type="common">Maria pastora</name>
    <name type="synonym">Diviner's sage</name>
    <dbReference type="NCBI Taxonomy" id="28513"/>
    <lineage>
        <taxon>Eukaryota</taxon>
        <taxon>Viridiplantae</taxon>
        <taxon>Streptophyta</taxon>
        <taxon>Embryophyta</taxon>
        <taxon>Tracheophyta</taxon>
        <taxon>Spermatophyta</taxon>
        <taxon>Magnoliopsida</taxon>
        <taxon>eudicotyledons</taxon>
        <taxon>Gunneridae</taxon>
        <taxon>Pentapetalae</taxon>
        <taxon>asterids</taxon>
        <taxon>lamiids</taxon>
        <taxon>Lamiales</taxon>
        <taxon>Lamiaceae</taxon>
        <taxon>Nepetoideae</taxon>
        <taxon>Mentheae</taxon>
        <taxon>Salviinae</taxon>
        <taxon>Salvia</taxon>
        <taxon>Salvia subgen. Calosphace</taxon>
    </lineage>
</organism>
<feature type="binding site" evidence="11">
    <location>
        <position position="279"/>
    </location>
    <ligand>
        <name>Zn(2+)</name>
        <dbReference type="ChEBI" id="CHEBI:29105"/>
        <label>2</label>
        <note>catalytic</note>
    </ligand>
</feature>
<feature type="binding site" evidence="11">
    <location>
        <position position="223"/>
    </location>
    <ligand>
        <name>Ca(2+)</name>
        <dbReference type="ChEBI" id="CHEBI:29108"/>
        <label>3</label>
    </ligand>
</feature>
<feature type="binding site" evidence="11">
    <location>
        <position position="243"/>
    </location>
    <ligand>
        <name>Ca(2+)</name>
        <dbReference type="ChEBI" id="CHEBI:29108"/>
        <label>3</label>
    </ligand>
</feature>
<evidence type="ECO:0000256" key="1">
    <source>
        <dbReference type="ARBA" id="ARBA00009614"/>
    </source>
</evidence>
<feature type="binding site" evidence="11">
    <location>
        <position position="218"/>
    </location>
    <ligand>
        <name>Zn(2+)</name>
        <dbReference type="ChEBI" id="CHEBI:29105"/>
        <label>1</label>
    </ligand>
</feature>
<dbReference type="Pfam" id="PF01471">
    <property type="entry name" value="PG_binding_1"/>
    <property type="match status" value="1"/>
</dbReference>
<dbReference type="SMART" id="SM00235">
    <property type="entry name" value="ZnMc"/>
    <property type="match status" value="1"/>
</dbReference>
<keyword evidence="3 11" id="KW-0479">Metal-binding</keyword>
<evidence type="ECO:0000256" key="4">
    <source>
        <dbReference type="ARBA" id="ARBA00022729"/>
    </source>
</evidence>
<dbReference type="GO" id="GO:0004222">
    <property type="term" value="F:metalloendopeptidase activity"/>
    <property type="evidence" value="ECO:0007669"/>
    <property type="project" value="UniProtKB-ARBA"/>
</dbReference>
<sequence length="359" mass="39762">MLLFLSCFFLVSFITSPSKIHGRTPSIFPVNPQNTSSAVEIHGYKWHEFEKFRGAIKGSSVSGISELKRYLRRFGYLEEQHIRISADDIFDSNLETAITKYQEKLGLPITGKLDSRTVSELMSPRCGVPDFPGKLHSIRNYAYFAGRPRWGRNIPMRLTYAFSPENSINSSLSKEEIRVAFRRSFARWGSVIPVAFVESEDYGGADIKIGFYSGDHGDGEAFDGVLGVLAHAFSPESGRFHLDAAEKWAVDFEKEKSAAAVDLESVATHEIGHLLGLGHTTVKEAVMYPSLRPRETKVELKMDDVKGVQALYGSNPNFSLGAFSESDIYSNGGVGVGGNQVISLTLCLLLLFTMLCFCM</sequence>
<accession>A0ABD1GWX6</accession>
<keyword evidence="12" id="KW-1133">Transmembrane helix</keyword>
<comment type="caution">
    <text evidence="15">The sequence shown here is derived from an EMBL/GenBank/DDBJ whole genome shotgun (WGS) entry which is preliminary data.</text>
</comment>
<feature type="binding site" evidence="11">
    <location>
        <position position="224"/>
    </location>
    <ligand>
        <name>Ca(2+)</name>
        <dbReference type="ChEBI" id="CHEBI:29108"/>
        <label>3</label>
    </ligand>
</feature>
<keyword evidence="12" id="KW-0472">Membrane</keyword>
<dbReference type="InterPro" id="IPR021190">
    <property type="entry name" value="Pept_M10A"/>
</dbReference>
<feature type="binding site" evidence="11">
    <location>
        <position position="246"/>
    </location>
    <ligand>
        <name>Ca(2+)</name>
        <dbReference type="ChEBI" id="CHEBI:29108"/>
        <label>3</label>
    </ligand>
</feature>
<evidence type="ECO:0000313" key="15">
    <source>
        <dbReference type="EMBL" id="KAL1548653.1"/>
    </source>
</evidence>
<evidence type="ECO:0000256" key="7">
    <source>
        <dbReference type="ARBA" id="ARBA00023049"/>
    </source>
</evidence>
<dbReference type="EMBL" id="JBEAFC010000007">
    <property type="protein sequence ID" value="KAL1548653.1"/>
    <property type="molecule type" value="Genomic_DNA"/>
</dbReference>
<dbReference type="PANTHER" id="PTHR10201:SF321">
    <property type="entry name" value="METALLOENDOPROTEINASE 4-MMP"/>
    <property type="match status" value="1"/>
</dbReference>
<feature type="binding site" evidence="11">
    <location>
        <position position="241"/>
    </location>
    <ligand>
        <name>Zn(2+)</name>
        <dbReference type="ChEBI" id="CHEBI:29105"/>
        <label>1</label>
    </ligand>
</feature>
<dbReference type="SUPFAM" id="SSF55486">
    <property type="entry name" value="Metalloproteases ('zincins'), catalytic domain"/>
    <property type="match status" value="1"/>
</dbReference>
<feature type="binding site" evidence="11">
    <location>
        <position position="231"/>
    </location>
    <ligand>
        <name>Zn(2+)</name>
        <dbReference type="ChEBI" id="CHEBI:29105"/>
        <label>1</label>
    </ligand>
</feature>
<dbReference type="Pfam" id="PF00413">
    <property type="entry name" value="Peptidase_M10"/>
    <property type="match status" value="1"/>
</dbReference>
<evidence type="ECO:0000256" key="5">
    <source>
        <dbReference type="ARBA" id="ARBA00022801"/>
    </source>
</evidence>
<keyword evidence="7" id="KW-0482">Metalloprotease</keyword>
<feature type="chain" id="PRO_5044752496" evidence="13">
    <location>
        <begin position="23"/>
        <end position="359"/>
    </location>
</feature>
<dbReference type="CDD" id="cd04278">
    <property type="entry name" value="ZnMc_MMP"/>
    <property type="match status" value="1"/>
</dbReference>
<feature type="binding site" evidence="11">
    <location>
        <position position="269"/>
    </location>
    <ligand>
        <name>Zn(2+)</name>
        <dbReference type="ChEBI" id="CHEBI:29105"/>
        <label>2</label>
        <note>catalytic</note>
    </ligand>
</feature>
<reference evidence="15 16" key="1">
    <citation type="submission" date="2024-06" db="EMBL/GenBank/DDBJ databases">
        <title>A chromosome level genome sequence of Diviner's sage (Salvia divinorum).</title>
        <authorList>
            <person name="Ford S.A."/>
            <person name="Ro D.-K."/>
            <person name="Ness R.W."/>
            <person name="Phillips M.A."/>
        </authorList>
    </citation>
    <scope>NUCLEOTIDE SEQUENCE [LARGE SCALE GENOMIC DNA]</scope>
    <source>
        <strain evidence="15">SAF-2024a</strain>
        <tissue evidence="15">Leaf</tissue>
    </source>
</reference>
<proteinExistence type="inferred from homology"/>
<comment type="similarity">
    <text evidence="1">Belongs to the peptidase M10A family. Matrix metalloproteinases (MMPs) subfamily.</text>
</comment>
<evidence type="ECO:0000256" key="13">
    <source>
        <dbReference type="SAM" id="SignalP"/>
    </source>
</evidence>
<evidence type="ECO:0000256" key="11">
    <source>
        <dbReference type="PIRSR" id="PIRSR621190-2"/>
    </source>
</evidence>
<keyword evidence="4 13" id="KW-0732">Signal</keyword>
<feature type="signal peptide" evidence="13">
    <location>
        <begin position="1"/>
        <end position="22"/>
    </location>
</feature>
<keyword evidence="5" id="KW-0378">Hydrolase</keyword>
<feature type="binding site" description="in inhibited form" evidence="11">
    <location>
        <position position="126"/>
    </location>
    <ligand>
        <name>Zn(2+)</name>
        <dbReference type="ChEBI" id="CHEBI:29105"/>
        <label>2</label>
        <note>catalytic</note>
    </ligand>
</feature>
<dbReference type="InterPro" id="IPR024079">
    <property type="entry name" value="MetalloPept_cat_dom_sf"/>
</dbReference>
<name>A0ABD1GWX6_SALDI</name>
<evidence type="ECO:0000256" key="6">
    <source>
        <dbReference type="ARBA" id="ARBA00022833"/>
    </source>
</evidence>
<dbReference type="InterPro" id="IPR033739">
    <property type="entry name" value="M10A_MMP"/>
</dbReference>
<feature type="transmembrane region" description="Helical" evidence="12">
    <location>
        <begin position="341"/>
        <end position="358"/>
    </location>
</feature>
<keyword evidence="12" id="KW-0812">Transmembrane</keyword>
<gene>
    <name evidence="15" type="ORF">AAHA92_16860</name>
</gene>
<dbReference type="FunFam" id="3.40.390.10:FF:000018">
    <property type="entry name" value="Metalloendoproteinase 1"/>
    <property type="match status" value="1"/>
</dbReference>
<protein>
    <submittedName>
        <fullName evidence="15">Metalloendoproteinase 4-MMP</fullName>
    </submittedName>
</protein>
<dbReference type="GO" id="GO:0006508">
    <property type="term" value="P:proteolysis"/>
    <property type="evidence" value="ECO:0007669"/>
    <property type="project" value="UniProtKB-KW"/>
</dbReference>
<dbReference type="InterPro" id="IPR036365">
    <property type="entry name" value="PGBD-like_sf"/>
</dbReference>
<dbReference type="InterPro" id="IPR002477">
    <property type="entry name" value="Peptidoglycan-bd-like"/>
</dbReference>
<keyword evidence="6 11" id="KW-0862">Zinc</keyword>
<dbReference type="Proteomes" id="UP001567538">
    <property type="component" value="Unassembled WGS sequence"/>
</dbReference>
<dbReference type="PRINTS" id="PR00138">
    <property type="entry name" value="MATRIXIN"/>
</dbReference>
<dbReference type="AlphaFoldDB" id="A0ABD1GWX6"/>
<evidence type="ECO:0000256" key="3">
    <source>
        <dbReference type="ARBA" id="ARBA00022723"/>
    </source>
</evidence>
<dbReference type="GO" id="GO:0046872">
    <property type="term" value="F:metal ion binding"/>
    <property type="evidence" value="ECO:0007669"/>
    <property type="project" value="UniProtKB-KW"/>
</dbReference>
<evidence type="ECO:0000256" key="9">
    <source>
        <dbReference type="ARBA" id="ARBA00023180"/>
    </source>
</evidence>
<evidence type="ECO:0000256" key="2">
    <source>
        <dbReference type="ARBA" id="ARBA00022670"/>
    </source>
</evidence>
<feature type="binding site" evidence="11">
    <location>
        <position position="246"/>
    </location>
    <ligand>
        <name>Ca(2+)</name>
        <dbReference type="ChEBI" id="CHEBI:29108"/>
        <label>1</label>
    </ligand>
</feature>
<evidence type="ECO:0000313" key="16">
    <source>
        <dbReference type="Proteomes" id="UP001567538"/>
    </source>
</evidence>
<keyword evidence="2" id="KW-0645">Protease</keyword>
<comment type="cofactor">
    <cofactor evidence="11">
        <name>Zn(2+)</name>
        <dbReference type="ChEBI" id="CHEBI:29105"/>
    </cofactor>
    <text evidence="11">Binds 2 Zn(2+) ions per subunit.</text>
</comment>
<feature type="binding site" evidence="11">
    <location>
        <position position="287"/>
    </location>
    <ligand>
        <name>Zn(2+)</name>
        <dbReference type="ChEBI" id="CHEBI:29105"/>
        <label>2</label>
        <note>catalytic</note>
    </ligand>
</feature>
<keyword evidence="16" id="KW-1185">Reference proteome</keyword>
<evidence type="ECO:0000256" key="8">
    <source>
        <dbReference type="ARBA" id="ARBA00023145"/>
    </source>
</evidence>
<evidence type="ECO:0000256" key="10">
    <source>
        <dbReference type="PIRSR" id="PIRSR621190-1"/>
    </source>
</evidence>
<evidence type="ECO:0000259" key="14">
    <source>
        <dbReference type="SMART" id="SM00235"/>
    </source>
</evidence>
<keyword evidence="8" id="KW-0865">Zymogen</keyword>
<dbReference type="InterPro" id="IPR006026">
    <property type="entry name" value="Peptidase_Metallo"/>
</dbReference>
<dbReference type="PANTHER" id="PTHR10201">
    <property type="entry name" value="MATRIX METALLOPROTEINASE"/>
    <property type="match status" value="1"/>
</dbReference>
<keyword evidence="11" id="KW-0106">Calcium</keyword>
<dbReference type="Gene3D" id="3.40.390.10">
    <property type="entry name" value="Collagenase (Catalytic Domain)"/>
    <property type="match status" value="1"/>
</dbReference>
<feature type="active site" evidence="10">
    <location>
        <position position="270"/>
    </location>
</feature>
<feature type="binding site" evidence="11">
    <location>
        <position position="206"/>
    </location>
    <ligand>
        <name>Ca(2+)</name>
        <dbReference type="ChEBI" id="CHEBI:29108"/>
        <label>2</label>
    </ligand>
</feature>
<evidence type="ECO:0000256" key="12">
    <source>
        <dbReference type="SAM" id="Phobius"/>
    </source>
</evidence>
<feature type="domain" description="Peptidase metallopeptidase" evidence="14">
    <location>
        <begin position="146"/>
        <end position="314"/>
    </location>
</feature>
<dbReference type="SUPFAM" id="SSF47090">
    <property type="entry name" value="PGBD-like"/>
    <property type="match status" value="1"/>
</dbReference>
<comment type="cofactor">
    <cofactor evidence="11">
        <name>Ca(2+)</name>
        <dbReference type="ChEBI" id="CHEBI:29108"/>
    </cofactor>
    <text evidence="11">Can bind about 5 Ca(2+) ions per subunit.</text>
</comment>